<evidence type="ECO:0000256" key="3">
    <source>
        <dbReference type="ARBA" id="ARBA00022801"/>
    </source>
</evidence>
<dbReference type="EMBL" id="FOAB01000002">
    <property type="protein sequence ID" value="SEK71360.1"/>
    <property type="molecule type" value="Genomic_DNA"/>
</dbReference>
<feature type="active site" description="Charge relay system" evidence="4">
    <location>
        <position position="267"/>
    </location>
</feature>
<dbReference type="InterPro" id="IPR050960">
    <property type="entry name" value="AB_hydrolase_4_sf"/>
</dbReference>
<evidence type="ECO:0000256" key="2">
    <source>
        <dbReference type="ARBA" id="ARBA00022487"/>
    </source>
</evidence>
<evidence type="ECO:0000256" key="1">
    <source>
        <dbReference type="ARBA" id="ARBA00010884"/>
    </source>
</evidence>
<dbReference type="Pfam" id="PF00561">
    <property type="entry name" value="Abhydrolase_1"/>
    <property type="match status" value="1"/>
</dbReference>
<feature type="domain" description="AB hydrolase-1" evidence="5">
    <location>
        <begin position="66"/>
        <end position="299"/>
    </location>
</feature>
<evidence type="ECO:0000313" key="6">
    <source>
        <dbReference type="EMBL" id="SEK71360.1"/>
    </source>
</evidence>
<dbReference type="OrthoDB" id="332676at2"/>
<reference evidence="6 7" key="1">
    <citation type="submission" date="2016-10" db="EMBL/GenBank/DDBJ databases">
        <authorList>
            <person name="de Groot N.N."/>
        </authorList>
    </citation>
    <scope>NUCLEOTIDE SEQUENCE [LARGE SCALE GENOMIC DNA]</scope>
    <source>
        <strain evidence="6 7">DSM 25232</strain>
    </source>
</reference>
<dbReference type="AlphaFoldDB" id="A0A1H7JBM1"/>
<dbReference type="GO" id="GO:0034338">
    <property type="term" value="F:short-chain carboxylesterase activity"/>
    <property type="evidence" value="ECO:0007669"/>
    <property type="project" value="TreeGrafter"/>
</dbReference>
<keyword evidence="2" id="KW-0719">Serine esterase</keyword>
<feature type="active site" description="Charge relay system" evidence="4">
    <location>
        <position position="142"/>
    </location>
</feature>
<dbReference type="PANTHER" id="PTHR10794">
    <property type="entry name" value="ABHYDROLASE DOMAIN-CONTAINING PROTEIN"/>
    <property type="match status" value="1"/>
</dbReference>
<sequence>MPLAKSTYIPPYFFKNGHFSTIYPNLLRKVNGIQQTRERVELPDGDFIDIDWSYPSNTEATKKVAILIHGLEGNAQRQYIAGLARHLNNNSWDVAAVNLRNCSGEVNRLYRSYNAGVTDDLNLIVKHVIEKNYDSISLCGFSLGGNITLKYLGEKKPPKQIISAVVVSVPCDLYDSLKEINKPKNFIYQQRFIKSLKIKLHERQKVFPNQISKSDINDCKSLIDIDNLYTSKAHGYVDAIDYYTKCSSKQFLKDIQVPTLIINAKNDSFLGNACYPIEEAKENINLFLETPRFGGHVGFYLRGQIYYNEHKTVEFLNKW</sequence>
<dbReference type="PIRSF" id="PIRSF005211">
    <property type="entry name" value="Ab_hydro_YheT"/>
    <property type="match status" value="1"/>
</dbReference>
<name>A0A1H7JBM1_AQUAM</name>
<dbReference type="InterPro" id="IPR012020">
    <property type="entry name" value="ABHD4"/>
</dbReference>
<comment type="similarity">
    <text evidence="1">Belongs to the AB hydrolase superfamily. AB hydrolase 4 family.</text>
</comment>
<evidence type="ECO:0000313" key="7">
    <source>
        <dbReference type="Proteomes" id="UP000198521"/>
    </source>
</evidence>
<dbReference type="Proteomes" id="UP000198521">
    <property type="component" value="Unassembled WGS sequence"/>
</dbReference>
<feature type="active site" description="Charge relay system" evidence="4">
    <location>
        <position position="296"/>
    </location>
</feature>
<proteinExistence type="inferred from homology"/>
<dbReference type="InterPro" id="IPR000073">
    <property type="entry name" value="AB_hydrolase_1"/>
</dbReference>
<dbReference type="RefSeq" id="WP_091406176.1">
    <property type="nucleotide sequence ID" value="NZ_FOAB01000002.1"/>
</dbReference>
<dbReference type="InterPro" id="IPR000952">
    <property type="entry name" value="AB_hydrolase_4_CS"/>
</dbReference>
<dbReference type="InterPro" id="IPR029058">
    <property type="entry name" value="AB_hydrolase_fold"/>
</dbReference>
<protein>
    <recommendedName>
        <fullName evidence="5">AB hydrolase-1 domain-containing protein</fullName>
    </recommendedName>
</protein>
<dbReference type="PROSITE" id="PS01133">
    <property type="entry name" value="UPF0017"/>
    <property type="match status" value="1"/>
</dbReference>
<accession>A0A1H7JBM1</accession>
<evidence type="ECO:0000259" key="5">
    <source>
        <dbReference type="Pfam" id="PF00561"/>
    </source>
</evidence>
<organism evidence="6 7">
    <name type="scientific">Aquimarina amphilecti</name>
    <dbReference type="NCBI Taxonomy" id="1038014"/>
    <lineage>
        <taxon>Bacteria</taxon>
        <taxon>Pseudomonadati</taxon>
        <taxon>Bacteroidota</taxon>
        <taxon>Flavobacteriia</taxon>
        <taxon>Flavobacteriales</taxon>
        <taxon>Flavobacteriaceae</taxon>
        <taxon>Aquimarina</taxon>
    </lineage>
</organism>
<gene>
    <name evidence="6" type="ORF">SAMN04487910_0930</name>
</gene>
<dbReference type="Gene3D" id="3.40.50.1820">
    <property type="entry name" value="alpha/beta hydrolase"/>
    <property type="match status" value="1"/>
</dbReference>
<dbReference type="SUPFAM" id="SSF53474">
    <property type="entry name" value="alpha/beta-Hydrolases"/>
    <property type="match status" value="1"/>
</dbReference>
<evidence type="ECO:0000256" key="4">
    <source>
        <dbReference type="PIRSR" id="PIRSR005211-1"/>
    </source>
</evidence>
<keyword evidence="3" id="KW-0378">Hydrolase</keyword>
<dbReference type="STRING" id="1038014.SAMN04487910_0930"/>
<dbReference type="GO" id="GO:0047372">
    <property type="term" value="F:monoacylglycerol lipase activity"/>
    <property type="evidence" value="ECO:0007669"/>
    <property type="project" value="TreeGrafter"/>
</dbReference>
<keyword evidence="7" id="KW-1185">Reference proteome</keyword>
<dbReference type="PANTHER" id="PTHR10794:SF94">
    <property type="entry name" value="ESTERASE YHET-RELATED"/>
    <property type="match status" value="1"/>
</dbReference>